<dbReference type="InterPro" id="IPR011766">
    <property type="entry name" value="TPP_enzyme_TPP-bd"/>
</dbReference>
<keyword evidence="5" id="KW-1185">Reference proteome</keyword>
<dbReference type="PANTHER" id="PTHR42818">
    <property type="entry name" value="SULFOPYRUVATE DECARBOXYLASE SUBUNIT ALPHA"/>
    <property type="match status" value="1"/>
</dbReference>
<protein>
    <submittedName>
        <fullName evidence="4">Phosphonopyruvate decarboxylase beta subunit</fullName>
    </submittedName>
</protein>
<evidence type="ECO:0000259" key="3">
    <source>
        <dbReference type="Pfam" id="PF02775"/>
    </source>
</evidence>
<dbReference type="EMBL" id="JAAATY010000048">
    <property type="protein sequence ID" value="NRN70990.1"/>
    <property type="molecule type" value="Genomic_DNA"/>
</dbReference>
<keyword evidence="2" id="KW-0456">Lyase</keyword>
<dbReference type="RefSeq" id="WP_173142158.1">
    <property type="nucleotide sequence ID" value="NZ_CBCSGW010000025.1"/>
</dbReference>
<sequence>MNKTDALRTIIATAPDQPIVFSTGYMCRIARMIADRATHFYMTGSMGLASSIGIGIAQQTNRPTVVVDGDGSALMNPVGLFTAGAQESLPLVHIVLDDGRYDSTGGQVVPNRPDFCALAWVCGYGRVYQVTDPECLAERLGTVLRSCTTTTFIRCVVSGPDSPVPARVDGDLGGHAQRFTAALAAQEGR</sequence>
<dbReference type="InterPro" id="IPR051818">
    <property type="entry name" value="TPP_dependent_decarboxylase"/>
</dbReference>
<name>A0ABX2FHX1_9PSEU</name>
<organism evidence="4 5">
    <name type="scientific">Kibdelosporangium persicum</name>
    <dbReference type="NCBI Taxonomy" id="2698649"/>
    <lineage>
        <taxon>Bacteria</taxon>
        <taxon>Bacillati</taxon>
        <taxon>Actinomycetota</taxon>
        <taxon>Actinomycetes</taxon>
        <taxon>Pseudonocardiales</taxon>
        <taxon>Pseudonocardiaceae</taxon>
        <taxon>Kibdelosporangium</taxon>
    </lineage>
</organism>
<gene>
    <name evidence="4" type="ORF">GC106_82650</name>
</gene>
<feature type="domain" description="Thiamine pyrophosphate enzyme TPP-binding" evidence="3">
    <location>
        <begin position="35"/>
        <end position="147"/>
    </location>
</feature>
<evidence type="ECO:0000256" key="1">
    <source>
        <dbReference type="ARBA" id="ARBA00022793"/>
    </source>
</evidence>
<dbReference type="SUPFAM" id="SSF52518">
    <property type="entry name" value="Thiamin diphosphate-binding fold (THDP-binding)"/>
    <property type="match status" value="1"/>
</dbReference>
<evidence type="ECO:0000256" key="2">
    <source>
        <dbReference type="ARBA" id="ARBA00023239"/>
    </source>
</evidence>
<dbReference type="InterPro" id="IPR029061">
    <property type="entry name" value="THDP-binding"/>
</dbReference>
<reference evidence="4 5" key="1">
    <citation type="submission" date="2020-01" db="EMBL/GenBank/DDBJ databases">
        <title>Kibdelosporangium persica a novel Actinomycetes from a hot desert in Iran.</title>
        <authorList>
            <person name="Safaei N."/>
            <person name="Zaburannyi N."/>
            <person name="Mueller R."/>
            <person name="Wink J."/>
        </authorList>
    </citation>
    <scope>NUCLEOTIDE SEQUENCE [LARGE SCALE GENOMIC DNA]</scope>
    <source>
        <strain evidence="4 5">4NS15</strain>
    </source>
</reference>
<dbReference type="PANTHER" id="PTHR42818:SF1">
    <property type="entry name" value="SULFOPYRUVATE DECARBOXYLASE"/>
    <property type="match status" value="1"/>
</dbReference>
<evidence type="ECO:0000313" key="5">
    <source>
        <dbReference type="Proteomes" id="UP000763557"/>
    </source>
</evidence>
<keyword evidence="1" id="KW-0210">Decarboxylase</keyword>
<dbReference type="Proteomes" id="UP000763557">
    <property type="component" value="Unassembled WGS sequence"/>
</dbReference>
<dbReference type="Pfam" id="PF02775">
    <property type="entry name" value="TPP_enzyme_C"/>
    <property type="match status" value="1"/>
</dbReference>
<proteinExistence type="predicted"/>
<evidence type="ECO:0000313" key="4">
    <source>
        <dbReference type="EMBL" id="NRN70990.1"/>
    </source>
</evidence>
<accession>A0ABX2FHX1</accession>
<comment type="caution">
    <text evidence="4">The sequence shown here is derived from an EMBL/GenBank/DDBJ whole genome shotgun (WGS) entry which is preliminary data.</text>
</comment>
<dbReference type="Gene3D" id="3.40.50.970">
    <property type="match status" value="1"/>
</dbReference>